<name>A0ABD1FXJ8_SALDI</name>
<dbReference type="Proteomes" id="UP001567538">
    <property type="component" value="Unassembled WGS sequence"/>
</dbReference>
<accession>A0ABD1FXJ8</accession>
<comment type="caution">
    <text evidence="1">The sequence shown here is derived from an EMBL/GenBank/DDBJ whole genome shotgun (WGS) entry which is preliminary data.</text>
</comment>
<keyword evidence="2" id="KW-1185">Reference proteome</keyword>
<sequence>MTQTTVSIIGPRLVLRVKRTEDSKLLRNIPGLDRKQKFLASDILVKEPERLDLFMGYEEDEKADYLMHILEEKHGV</sequence>
<proteinExistence type="predicted"/>
<evidence type="ECO:0000313" key="1">
    <source>
        <dbReference type="EMBL" id="KAL1535658.1"/>
    </source>
</evidence>
<evidence type="ECO:0000313" key="2">
    <source>
        <dbReference type="Proteomes" id="UP001567538"/>
    </source>
</evidence>
<organism evidence="1 2">
    <name type="scientific">Salvia divinorum</name>
    <name type="common">Maria pastora</name>
    <name type="synonym">Diviner's sage</name>
    <dbReference type="NCBI Taxonomy" id="28513"/>
    <lineage>
        <taxon>Eukaryota</taxon>
        <taxon>Viridiplantae</taxon>
        <taxon>Streptophyta</taxon>
        <taxon>Embryophyta</taxon>
        <taxon>Tracheophyta</taxon>
        <taxon>Spermatophyta</taxon>
        <taxon>Magnoliopsida</taxon>
        <taxon>eudicotyledons</taxon>
        <taxon>Gunneridae</taxon>
        <taxon>Pentapetalae</taxon>
        <taxon>asterids</taxon>
        <taxon>lamiids</taxon>
        <taxon>Lamiales</taxon>
        <taxon>Lamiaceae</taxon>
        <taxon>Nepetoideae</taxon>
        <taxon>Mentheae</taxon>
        <taxon>Salviinae</taxon>
        <taxon>Salvia</taxon>
        <taxon>Salvia subgen. Calosphace</taxon>
    </lineage>
</organism>
<reference evidence="1 2" key="1">
    <citation type="submission" date="2024-06" db="EMBL/GenBank/DDBJ databases">
        <title>A chromosome level genome sequence of Diviner's sage (Salvia divinorum).</title>
        <authorList>
            <person name="Ford S.A."/>
            <person name="Ro D.-K."/>
            <person name="Ness R.W."/>
            <person name="Phillips M.A."/>
        </authorList>
    </citation>
    <scope>NUCLEOTIDE SEQUENCE [LARGE SCALE GENOMIC DNA]</scope>
    <source>
        <strain evidence="1">SAF-2024a</strain>
        <tissue evidence="1">Leaf</tissue>
    </source>
</reference>
<dbReference type="EMBL" id="JBEAFC010000011">
    <property type="protein sequence ID" value="KAL1535658.1"/>
    <property type="molecule type" value="Genomic_DNA"/>
</dbReference>
<protein>
    <submittedName>
        <fullName evidence="1">Uncharacterized protein</fullName>
    </submittedName>
</protein>
<gene>
    <name evidence="1" type="ORF">AAHA92_28413</name>
</gene>
<dbReference type="AlphaFoldDB" id="A0ABD1FXJ8"/>